<name>A0A2C5WTA9_9PEZI</name>
<dbReference type="InterPro" id="IPR007201">
    <property type="entry name" value="Mei2-like_Rrm_C"/>
</dbReference>
<protein>
    <submittedName>
        <fullName evidence="3">Meiosis protein mei2</fullName>
    </submittedName>
</protein>
<evidence type="ECO:0000313" key="4">
    <source>
        <dbReference type="Proteomes" id="UP000222788"/>
    </source>
</evidence>
<organism evidence="3 4">
    <name type="scientific">Ceratocystis fimbriata CBS 114723</name>
    <dbReference type="NCBI Taxonomy" id="1035309"/>
    <lineage>
        <taxon>Eukaryota</taxon>
        <taxon>Fungi</taxon>
        <taxon>Dikarya</taxon>
        <taxon>Ascomycota</taxon>
        <taxon>Pezizomycotina</taxon>
        <taxon>Sordariomycetes</taxon>
        <taxon>Hypocreomycetidae</taxon>
        <taxon>Microascales</taxon>
        <taxon>Ceratocystidaceae</taxon>
        <taxon>Ceratocystis</taxon>
    </lineage>
</organism>
<keyword evidence="4" id="KW-1185">Reference proteome</keyword>
<reference evidence="3 4" key="2">
    <citation type="journal article" date="2013" name="IMA Fungus">
        <title>IMA Genome-F 1: Ceratocystis fimbriata: Draft nuclear genome sequence for the plant pathogen, Ceratocystis fimbriata.</title>
        <authorList>
            <person name="Wilken P.M."/>
            <person name="Steenkamp E.T."/>
            <person name="Wingfield M.J."/>
            <person name="de Beer Z.W."/>
            <person name="Wingfield B.D."/>
        </authorList>
    </citation>
    <scope>NUCLEOTIDE SEQUENCE [LARGE SCALE GENOMIC DNA]</scope>
    <source>
        <strain evidence="3 4">CBS 114723</strain>
    </source>
</reference>
<comment type="caution">
    <text evidence="3">The sequence shown here is derived from an EMBL/GenBank/DDBJ whole genome shotgun (WGS) entry which is preliminary data.</text>
</comment>
<dbReference type="AlphaFoldDB" id="A0A2C5WTA9"/>
<evidence type="ECO:0000259" key="2">
    <source>
        <dbReference type="Pfam" id="PF04059"/>
    </source>
</evidence>
<proteinExistence type="predicted"/>
<feature type="region of interest" description="Disordered" evidence="1">
    <location>
        <begin position="34"/>
        <end position="71"/>
    </location>
</feature>
<sequence>MAKQASDAGDFTSYLGIGALPAIYHDKASYHEYRSSSSYPSENSNSCDSYNQDPSFFSEQDDMTTQALSKNASDANWELTRSVNHELQGSTPSLEQAHLSPQFSSSSVGDTPEYPVYPFLSDEMGFSRYLVVSSSTAKISVDDLRTELVLEMFVMSYIGEQGHVFAVKCIDGSSNDYFSAIVEFCDISSIWKLSNNMNSTQVQGVELTISMENPPAALQLHPALRPFPPDISAQLKTADNLVTRRSQRYVSDEVVKSHLDKVTRAFKPRGVVKSRQAPRSFVTQHRGTRSLSNFVDLDRIRCGQDVRTTIMLRNIPNKVDQAWLKRFLDETSWGRYDFMYLRIDFANNCKFESRNCFKSDKVAEVSYAALQGRDALVAKFRNSVVMLEAPHYRPKLFYTQEGPMGCLVGEEEAFPEPDNDIKMRRSCANAEQVGLFTSNSGSNVGRGNRVKRLHYNASARFQEIVQCDGEAYLLDNQR</sequence>
<gene>
    <name evidence="3" type="primary">mei2</name>
    <name evidence="3" type="ORF">CFIMG_004110RA</name>
</gene>
<dbReference type="EMBL" id="APWK03000193">
    <property type="protein sequence ID" value="PHH49525.1"/>
    <property type="molecule type" value="Genomic_DNA"/>
</dbReference>
<dbReference type="STRING" id="1035309.A0A2C5WTA9"/>
<dbReference type="OrthoDB" id="417481at2759"/>
<evidence type="ECO:0000256" key="1">
    <source>
        <dbReference type="SAM" id="MobiDB-lite"/>
    </source>
</evidence>
<accession>A0A2C5WTA9</accession>
<dbReference type="Proteomes" id="UP000222788">
    <property type="component" value="Unassembled WGS sequence"/>
</dbReference>
<feature type="domain" description="Mei2-like C-terminal RNA recognition motif" evidence="2">
    <location>
        <begin position="307"/>
        <end position="350"/>
    </location>
</feature>
<feature type="compositionally biased region" description="Polar residues" evidence="1">
    <location>
        <begin position="50"/>
        <end position="71"/>
    </location>
</feature>
<dbReference type="Pfam" id="PF04059">
    <property type="entry name" value="RRM_2"/>
    <property type="match status" value="1"/>
</dbReference>
<feature type="compositionally biased region" description="Low complexity" evidence="1">
    <location>
        <begin position="35"/>
        <end position="49"/>
    </location>
</feature>
<reference evidence="3 4" key="1">
    <citation type="journal article" date="2013" name="Fungal Biol.">
        <title>Analysis of microsatellite markers in the genome of the plant pathogen Ceratocystis fimbriata.</title>
        <authorList>
            <person name="Simpson M.C."/>
            <person name="Wilken P.M."/>
            <person name="Coetzee M.P."/>
            <person name="Wingfield M.J."/>
            <person name="Wingfield B.D."/>
        </authorList>
    </citation>
    <scope>NUCLEOTIDE SEQUENCE [LARGE SCALE GENOMIC DNA]</scope>
    <source>
        <strain evidence="3 4">CBS 114723</strain>
    </source>
</reference>
<evidence type="ECO:0000313" key="3">
    <source>
        <dbReference type="EMBL" id="PHH49525.1"/>
    </source>
</evidence>